<dbReference type="EMBL" id="BQKY01000007">
    <property type="protein sequence ID" value="GJN90795.1"/>
    <property type="molecule type" value="Genomic_DNA"/>
</dbReference>
<dbReference type="SUPFAM" id="SSF56784">
    <property type="entry name" value="HAD-like"/>
    <property type="match status" value="1"/>
</dbReference>
<evidence type="ECO:0000313" key="1">
    <source>
        <dbReference type="EMBL" id="GJN90795.1"/>
    </source>
</evidence>
<comment type="caution">
    <text evidence="1">The sequence shown here is derived from an EMBL/GenBank/DDBJ whole genome shotgun (WGS) entry which is preliminary data.</text>
</comment>
<dbReference type="InterPro" id="IPR023214">
    <property type="entry name" value="HAD_sf"/>
</dbReference>
<protein>
    <submittedName>
        <fullName evidence="1">Uncharacterized protein</fullName>
    </submittedName>
</protein>
<keyword evidence="2" id="KW-1185">Reference proteome</keyword>
<dbReference type="Gene3D" id="3.40.50.1000">
    <property type="entry name" value="HAD superfamily/HAD-like"/>
    <property type="match status" value="1"/>
</dbReference>
<dbReference type="PANTHER" id="PTHR19288:SF46">
    <property type="entry name" value="HALOACID DEHALOGENASE-LIKE HYDROLASE DOMAIN-CONTAINING PROTEIN 2"/>
    <property type="match status" value="1"/>
</dbReference>
<dbReference type="AlphaFoldDB" id="A0AAV5GMQ6"/>
<name>A0AAV5GMQ6_9BASI</name>
<dbReference type="GO" id="GO:0005737">
    <property type="term" value="C:cytoplasm"/>
    <property type="evidence" value="ECO:0007669"/>
    <property type="project" value="TreeGrafter"/>
</dbReference>
<proteinExistence type="predicted"/>
<sequence length="174" mass="18868">MERMQLDVREDELFTSLSAVRDLVAKRTLRPLCLLSSSARSDFPASSPPFDSVVVGLAPTAFEYSKLNEAFRLLAGEEGEGTKGEVPLIVTHKARPFITALEEAAGCQAEIVGKPSKAFFQLALDSLASHDLSNDEIGMTGKYRPGDEDKLEHKPEWVGRDFAAAVDAMLAEAA</sequence>
<accession>A0AAV5GMQ6</accession>
<gene>
    <name evidence="1" type="ORF">Rhopal_003809-T1</name>
</gene>
<reference evidence="1 2" key="1">
    <citation type="submission" date="2021-12" db="EMBL/GenBank/DDBJ databases">
        <title>High titer production of polyol ester of fatty acids by Rhodotorula paludigena BS15 towards product separation-free biomass refinery.</title>
        <authorList>
            <person name="Mano J."/>
            <person name="Ono H."/>
            <person name="Tanaka T."/>
            <person name="Naito K."/>
            <person name="Sushida H."/>
            <person name="Ike M."/>
            <person name="Tokuyasu K."/>
            <person name="Kitaoka M."/>
        </authorList>
    </citation>
    <scope>NUCLEOTIDE SEQUENCE [LARGE SCALE GENOMIC DNA]</scope>
    <source>
        <strain evidence="1 2">BS15</strain>
    </source>
</reference>
<dbReference type="PANTHER" id="PTHR19288">
    <property type="entry name" value="4-NITROPHENYLPHOSPHATASE-RELATED"/>
    <property type="match status" value="1"/>
</dbReference>
<dbReference type="Proteomes" id="UP001342314">
    <property type="component" value="Unassembled WGS sequence"/>
</dbReference>
<dbReference type="GO" id="GO:0016791">
    <property type="term" value="F:phosphatase activity"/>
    <property type="evidence" value="ECO:0007669"/>
    <property type="project" value="TreeGrafter"/>
</dbReference>
<evidence type="ECO:0000313" key="2">
    <source>
        <dbReference type="Proteomes" id="UP001342314"/>
    </source>
</evidence>
<dbReference type="InterPro" id="IPR036412">
    <property type="entry name" value="HAD-like_sf"/>
</dbReference>
<organism evidence="1 2">
    <name type="scientific">Rhodotorula paludigena</name>
    <dbReference type="NCBI Taxonomy" id="86838"/>
    <lineage>
        <taxon>Eukaryota</taxon>
        <taxon>Fungi</taxon>
        <taxon>Dikarya</taxon>
        <taxon>Basidiomycota</taxon>
        <taxon>Pucciniomycotina</taxon>
        <taxon>Microbotryomycetes</taxon>
        <taxon>Sporidiobolales</taxon>
        <taxon>Sporidiobolaceae</taxon>
        <taxon>Rhodotorula</taxon>
    </lineage>
</organism>